<feature type="coiled-coil region" evidence="7">
    <location>
        <begin position="626"/>
        <end position="700"/>
    </location>
</feature>
<evidence type="ECO:0000313" key="11">
    <source>
        <dbReference type="Proteomes" id="UP000757232"/>
    </source>
</evidence>
<sequence>MLPARAIIRQRKDRSASPHSRITLDLPPRASTSKNRARSGISENDAASRACGRKRKISVLEYESESSTICSSKTGPRQRKAPKRMTITSLTGSSSGTATMSRKPKSLNLERNRHGVASASRATKRGLSERIHSAKKENREDRSCLNEDLDVKYLEQNLIGLQKEIDRTRKANEEQRKTIEDLRKELSMKRKQNNHIDKLKAMNKKSEYQLNMIQENLQCQICLELLYMPHTLVPCGHVFCLRCLQNWFRTAPRQDEGDVEVLPMIWRIKTCPFCRSRIYHRPVPLFVLKNIRSIFASNEHVDDDSVPSDPWEGIFPANLNFADQDGTDLSETDGFDSEIDEDSFSSVDEQSIIVITGSENDDSDEETESSSLASGYFNEMRTPTWAPARFRAQMTRDVYPGISADSLRLIQRGATCPMILRYTMRYEPDEGIVARTDEGAEIYLGWNILLSDNDSPDGRRFMEWVEKNIHEEPESWLREENHGHPVFRRLVNRWSRTELLTAASQDESGLDINLQLPTVSFMATRPQAFKESFKIPHLNPDEEDTLIHARITNDERPLRRLARKFHTYSSVAYPPIVGHSANVVTSLEEARESFLIELASFQLLLRKNRMVCDSERRQVRVYKQESQRIADERVALRNEIEELKLALERAQLERRRKIEYDQIAERINALPTREELDLSISALENDIQVIKEEHETLNRSILARKTALGALVSEIGNLTMLGKDVPKVDIITSRAPSEPPETDAEQAASGSQMDIDVAEGTASGGSMDGGDEKHVEGSGKANSTLSPTARPFSPRLSTPLLPTAIQNSHLQKTLSAISLSGLTPSVSRDASPVFTPVTGPDSSPLSPADPSSPVGEDNREEGEEAEDIEMGEVSEDKIGFKGKKNVDDREEGEASDESSELSEPPDE</sequence>
<evidence type="ECO:0000256" key="3">
    <source>
        <dbReference type="ARBA" id="ARBA00022771"/>
    </source>
</evidence>
<dbReference type="InterPro" id="IPR013083">
    <property type="entry name" value="Znf_RING/FYVE/PHD"/>
</dbReference>
<dbReference type="InterPro" id="IPR001841">
    <property type="entry name" value="Znf_RING"/>
</dbReference>
<evidence type="ECO:0000256" key="7">
    <source>
        <dbReference type="SAM" id="Coils"/>
    </source>
</evidence>
<dbReference type="EMBL" id="LNZH02000201">
    <property type="protein sequence ID" value="OCB86524.1"/>
    <property type="molecule type" value="Genomic_DNA"/>
</dbReference>
<dbReference type="GO" id="GO:0000445">
    <property type="term" value="C:THO complex part of transcription export complex"/>
    <property type="evidence" value="ECO:0007669"/>
    <property type="project" value="InterPro"/>
</dbReference>
<dbReference type="AlphaFoldDB" id="A0A9Q5NAK9"/>
<dbReference type="PROSITE" id="PS00518">
    <property type="entry name" value="ZF_RING_1"/>
    <property type="match status" value="1"/>
</dbReference>
<organism evidence="10 11">
    <name type="scientific">Sanghuangporus baumii</name>
    <name type="common">Phellinus baumii</name>
    <dbReference type="NCBI Taxonomy" id="108892"/>
    <lineage>
        <taxon>Eukaryota</taxon>
        <taxon>Fungi</taxon>
        <taxon>Dikarya</taxon>
        <taxon>Basidiomycota</taxon>
        <taxon>Agaricomycotina</taxon>
        <taxon>Agaricomycetes</taxon>
        <taxon>Hymenochaetales</taxon>
        <taxon>Hymenochaetaceae</taxon>
        <taxon>Sanghuangporus</taxon>
    </lineage>
</organism>
<evidence type="ECO:0000259" key="9">
    <source>
        <dbReference type="PROSITE" id="PS50089"/>
    </source>
</evidence>
<comment type="subcellular location">
    <subcellularLocation>
        <location evidence="1">Nucleus</location>
    </subcellularLocation>
</comment>
<dbReference type="InterPro" id="IPR050143">
    <property type="entry name" value="TRIM/RBCC"/>
</dbReference>
<keyword evidence="4" id="KW-0862">Zinc</keyword>
<feature type="compositionally biased region" description="Acidic residues" evidence="8">
    <location>
        <begin position="888"/>
        <end position="907"/>
    </location>
</feature>
<feature type="region of interest" description="Disordered" evidence="8">
    <location>
        <begin position="69"/>
        <end position="107"/>
    </location>
</feature>
<comment type="caution">
    <text evidence="10">The sequence shown here is derived from an EMBL/GenBank/DDBJ whole genome shotgun (WGS) entry which is preliminary data.</text>
</comment>
<reference evidence="10" key="1">
    <citation type="submission" date="2016-06" db="EMBL/GenBank/DDBJ databases">
        <title>Draft Genome sequence of the fungus Inonotus baumii.</title>
        <authorList>
            <person name="Zhu H."/>
            <person name="Lin W."/>
        </authorList>
    </citation>
    <scope>NUCLEOTIDE SEQUENCE</scope>
    <source>
        <strain evidence="10">821</strain>
    </source>
</reference>
<feature type="domain" description="RING-type" evidence="9">
    <location>
        <begin position="219"/>
        <end position="275"/>
    </location>
</feature>
<feature type="compositionally biased region" description="Low complexity" evidence="8">
    <location>
        <begin position="840"/>
        <end position="855"/>
    </location>
</feature>
<feature type="compositionally biased region" description="Basic and acidic residues" evidence="8">
    <location>
        <begin position="874"/>
        <end position="887"/>
    </location>
</feature>
<evidence type="ECO:0000256" key="4">
    <source>
        <dbReference type="ARBA" id="ARBA00022833"/>
    </source>
</evidence>
<dbReference type="InterPro" id="IPR058504">
    <property type="entry name" value="DUF8191"/>
</dbReference>
<feature type="coiled-coil region" evidence="7">
    <location>
        <begin position="151"/>
        <end position="216"/>
    </location>
</feature>
<dbReference type="GO" id="GO:0006397">
    <property type="term" value="P:mRNA processing"/>
    <property type="evidence" value="ECO:0007669"/>
    <property type="project" value="InterPro"/>
</dbReference>
<evidence type="ECO:0000313" key="10">
    <source>
        <dbReference type="EMBL" id="OCB86524.1"/>
    </source>
</evidence>
<feature type="region of interest" description="Disordered" evidence="8">
    <location>
        <begin position="830"/>
        <end position="907"/>
    </location>
</feature>
<proteinExistence type="predicted"/>
<feature type="region of interest" description="Disordered" evidence="8">
    <location>
        <begin position="732"/>
        <end position="800"/>
    </location>
</feature>
<dbReference type="SMART" id="SM00184">
    <property type="entry name" value="RING"/>
    <property type="match status" value="1"/>
</dbReference>
<keyword evidence="5" id="KW-0539">Nucleus</keyword>
<gene>
    <name evidence="10" type="ORF">A7U60_g6419</name>
</gene>
<dbReference type="InterPro" id="IPR017907">
    <property type="entry name" value="Znf_RING_CS"/>
</dbReference>
<dbReference type="OrthoDB" id="205166at2759"/>
<dbReference type="Pfam" id="PF05615">
    <property type="entry name" value="THOC7"/>
    <property type="match status" value="1"/>
</dbReference>
<dbReference type="PROSITE" id="PS50089">
    <property type="entry name" value="ZF_RING_2"/>
    <property type="match status" value="1"/>
</dbReference>
<keyword evidence="7" id="KW-0175">Coiled coil</keyword>
<dbReference type="GO" id="GO:0008270">
    <property type="term" value="F:zinc ion binding"/>
    <property type="evidence" value="ECO:0007669"/>
    <property type="project" value="UniProtKB-KW"/>
</dbReference>
<feature type="compositionally biased region" description="Low complexity" evidence="8">
    <location>
        <begin position="85"/>
        <end position="101"/>
    </location>
</feature>
<dbReference type="Pfam" id="PF13923">
    <property type="entry name" value="zf-C3HC4_2"/>
    <property type="match status" value="1"/>
</dbReference>
<evidence type="ECO:0000256" key="5">
    <source>
        <dbReference type="ARBA" id="ARBA00023242"/>
    </source>
</evidence>
<keyword evidence="3 6" id="KW-0863">Zinc-finger</keyword>
<dbReference type="PANTHER" id="PTHR24103">
    <property type="entry name" value="E3 UBIQUITIN-PROTEIN LIGASE TRIM"/>
    <property type="match status" value="1"/>
</dbReference>
<evidence type="ECO:0000256" key="6">
    <source>
        <dbReference type="PROSITE-ProRule" id="PRU00175"/>
    </source>
</evidence>
<evidence type="ECO:0000256" key="8">
    <source>
        <dbReference type="SAM" id="MobiDB-lite"/>
    </source>
</evidence>
<name>A0A9Q5NAK9_SANBA</name>
<dbReference type="InterPro" id="IPR008501">
    <property type="entry name" value="THOC7/Mft1"/>
</dbReference>
<dbReference type="Pfam" id="PF26609">
    <property type="entry name" value="DUF8191"/>
    <property type="match status" value="1"/>
</dbReference>
<dbReference type="SUPFAM" id="SSF57850">
    <property type="entry name" value="RING/U-box"/>
    <property type="match status" value="1"/>
</dbReference>
<protein>
    <recommendedName>
        <fullName evidence="9">RING-type domain-containing protein</fullName>
    </recommendedName>
</protein>
<accession>A0A9Q5NAK9</accession>
<feature type="region of interest" description="Disordered" evidence="8">
    <location>
        <begin position="1"/>
        <end position="53"/>
    </location>
</feature>
<feature type="compositionally biased region" description="Acidic residues" evidence="8">
    <location>
        <begin position="858"/>
        <end position="873"/>
    </location>
</feature>
<keyword evidence="11" id="KW-1185">Reference proteome</keyword>
<dbReference type="Gene3D" id="3.30.40.10">
    <property type="entry name" value="Zinc/RING finger domain, C3HC4 (zinc finger)"/>
    <property type="match status" value="1"/>
</dbReference>
<evidence type="ECO:0000256" key="2">
    <source>
        <dbReference type="ARBA" id="ARBA00022723"/>
    </source>
</evidence>
<evidence type="ECO:0000256" key="1">
    <source>
        <dbReference type="ARBA" id="ARBA00004123"/>
    </source>
</evidence>
<dbReference type="Proteomes" id="UP000757232">
    <property type="component" value="Unassembled WGS sequence"/>
</dbReference>
<keyword evidence="2" id="KW-0479">Metal-binding</keyword>